<comment type="caution">
    <text evidence="2">The sequence shown here is derived from an EMBL/GenBank/DDBJ whole genome shotgun (WGS) entry which is preliminary data.</text>
</comment>
<dbReference type="AlphaFoldDB" id="A0A437AP39"/>
<protein>
    <submittedName>
        <fullName evidence="2">Uncharacterized protein</fullName>
    </submittedName>
</protein>
<dbReference type="EMBL" id="RCSS01000107">
    <property type="protein sequence ID" value="RVD92995.1"/>
    <property type="molecule type" value="Genomic_DNA"/>
</dbReference>
<reference evidence="2 3" key="1">
    <citation type="submission" date="2018-10" db="EMBL/GenBank/DDBJ databases">
        <title>Draft genome sequence of the microsporidian Tubulinosema ratisbonensis.</title>
        <authorList>
            <person name="Polonais V."/>
            <person name="Peyretaillade E."/>
            <person name="Niehus S."/>
            <person name="Wawrzyniak I."/>
            <person name="Franchet A."/>
            <person name="Gaspin C."/>
            <person name="Reichstadt M."/>
            <person name="Belser C."/>
            <person name="Labadie K."/>
            <person name="Delbac F."/>
            <person name="Ferrandon D."/>
        </authorList>
    </citation>
    <scope>NUCLEOTIDE SEQUENCE [LARGE SCALE GENOMIC DNA]</scope>
    <source>
        <strain evidence="2 3">Franzen</strain>
    </source>
</reference>
<organism evidence="2 3">
    <name type="scientific">Tubulinosema ratisbonensis</name>
    <dbReference type="NCBI Taxonomy" id="291195"/>
    <lineage>
        <taxon>Eukaryota</taxon>
        <taxon>Fungi</taxon>
        <taxon>Fungi incertae sedis</taxon>
        <taxon>Microsporidia</taxon>
        <taxon>Tubulinosematoidea</taxon>
        <taxon>Tubulinosematidae</taxon>
        <taxon>Tubulinosema</taxon>
    </lineage>
</organism>
<evidence type="ECO:0000313" key="2">
    <source>
        <dbReference type="EMBL" id="RVD92995.1"/>
    </source>
</evidence>
<evidence type="ECO:0000313" key="3">
    <source>
        <dbReference type="Proteomes" id="UP000282876"/>
    </source>
</evidence>
<dbReference type="Proteomes" id="UP000282876">
    <property type="component" value="Unassembled WGS sequence"/>
</dbReference>
<dbReference type="VEuPathDB" id="MicrosporidiaDB:TUBRATIS_004860"/>
<proteinExistence type="predicted"/>
<keyword evidence="1" id="KW-0732">Signal</keyword>
<dbReference type="OrthoDB" id="10592014at2759"/>
<keyword evidence="3" id="KW-1185">Reference proteome</keyword>
<feature type="signal peptide" evidence="1">
    <location>
        <begin position="1"/>
        <end position="20"/>
    </location>
</feature>
<feature type="chain" id="PRO_5019060802" evidence="1">
    <location>
        <begin position="21"/>
        <end position="82"/>
    </location>
</feature>
<sequence length="82" mass="9911">MYHKILFFVLSFYAFKDVNVEPCNLAHEEYKSKDEMYDYTNPIFYKPVELSPEERSMVKMNQPVVIEYAVRPSQWLLLMNHD</sequence>
<name>A0A437AP39_9MICR</name>
<gene>
    <name evidence="2" type="ORF">TUBRATIS_004860</name>
</gene>
<accession>A0A437AP39</accession>
<evidence type="ECO:0000256" key="1">
    <source>
        <dbReference type="SAM" id="SignalP"/>
    </source>
</evidence>